<comment type="caution">
    <text evidence="1">The sequence shown here is derived from an EMBL/GenBank/DDBJ whole genome shotgun (WGS) entry which is preliminary data.</text>
</comment>
<proteinExistence type="predicted"/>
<protein>
    <submittedName>
        <fullName evidence="1">Uncharacterized protein</fullName>
    </submittedName>
</protein>
<organism evidence="1 2">
    <name type="scientific">Trametes sanguinea</name>
    <dbReference type="NCBI Taxonomy" id="158606"/>
    <lineage>
        <taxon>Eukaryota</taxon>
        <taxon>Fungi</taxon>
        <taxon>Dikarya</taxon>
        <taxon>Basidiomycota</taxon>
        <taxon>Agaricomycotina</taxon>
        <taxon>Agaricomycetes</taxon>
        <taxon>Polyporales</taxon>
        <taxon>Polyporaceae</taxon>
        <taxon>Trametes</taxon>
    </lineage>
</organism>
<evidence type="ECO:0000313" key="2">
    <source>
        <dbReference type="Proteomes" id="UP001144978"/>
    </source>
</evidence>
<reference evidence="1" key="1">
    <citation type="submission" date="2022-08" db="EMBL/GenBank/DDBJ databases">
        <title>Genome Sequence of Pycnoporus sanguineus.</title>
        <authorList>
            <person name="Buettner E."/>
        </authorList>
    </citation>
    <scope>NUCLEOTIDE SEQUENCE</scope>
    <source>
        <strain evidence="1">CG-C14</strain>
    </source>
</reference>
<accession>A0ACC1P6M6</accession>
<gene>
    <name evidence="1" type="ORF">NUW54_g9497</name>
</gene>
<evidence type="ECO:0000313" key="1">
    <source>
        <dbReference type="EMBL" id="KAJ2987198.1"/>
    </source>
</evidence>
<keyword evidence="2" id="KW-1185">Reference proteome</keyword>
<dbReference type="EMBL" id="JANSHE010003191">
    <property type="protein sequence ID" value="KAJ2987198.1"/>
    <property type="molecule type" value="Genomic_DNA"/>
</dbReference>
<name>A0ACC1P6M6_9APHY</name>
<sequence>MSIDLEWSRLDSSLAANLVDLINRQLASTSRPSFIGPIEVTSFDFGSNSPDVELVDMRDIYRDFLEDDEEDGGEWGVGGGDAGTRGAV</sequence>
<dbReference type="Proteomes" id="UP001144978">
    <property type="component" value="Unassembled WGS sequence"/>
</dbReference>